<dbReference type="InterPro" id="IPR050093">
    <property type="entry name" value="ABC_SmlMolc_Importer"/>
</dbReference>
<organism evidence="5 6">
    <name type="scientific">Flectobacillus roseus</name>
    <dbReference type="NCBI Taxonomy" id="502259"/>
    <lineage>
        <taxon>Bacteria</taxon>
        <taxon>Pseudomonadati</taxon>
        <taxon>Bacteroidota</taxon>
        <taxon>Cytophagia</taxon>
        <taxon>Cytophagales</taxon>
        <taxon>Flectobacillaceae</taxon>
        <taxon>Flectobacillus</taxon>
    </lineage>
</organism>
<keyword evidence="6" id="KW-1185">Reference proteome</keyword>
<name>A0ABT6YFP5_9BACT</name>
<sequence length="268" mass="30383">MGKNSTFVRVSLYKGMGILKITNLTKVYDERVVVNNISLEVAPAEILAIVGESGSGKTTLLNIIAGNIRPDEGKMWLDDQEVDLFFNRLIRELPDIKLVPQDYKLKPEHKIWENIDLSLTKYTREYRVERVAELLDLCGITHIKDKKPKDVSGGEKQRTAIARAIAEEPQALLLDEPFSNLDSINKQHLRQNLVSLIKHEEIACLFVTHDMIEALLVADRIGVMHKGDLLMLGTPKEIFSQTANPYIISFVQAAIAPIKEFYQQYLDK</sequence>
<evidence type="ECO:0000256" key="2">
    <source>
        <dbReference type="ARBA" id="ARBA00022741"/>
    </source>
</evidence>
<dbReference type="PANTHER" id="PTHR42781:SF4">
    <property type="entry name" value="SPERMIDINE_PUTRESCINE IMPORT ATP-BINDING PROTEIN POTA"/>
    <property type="match status" value="1"/>
</dbReference>
<keyword evidence="2" id="KW-0547">Nucleotide-binding</keyword>
<evidence type="ECO:0000256" key="1">
    <source>
        <dbReference type="ARBA" id="ARBA00022448"/>
    </source>
</evidence>
<dbReference type="Pfam" id="PF00005">
    <property type="entry name" value="ABC_tran"/>
    <property type="match status" value="1"/>
</dbReference>
<dbReference type="PROSITE" id="PS50893">
    <property type="entry name" value="ABC_TRANSPORTER_2"/>
    <property type="match status" value="1"/>
</dbReference>
<evidence type="ECO:0000256" key="3">
    <source>
        <dbReference type="ARBA" id="ARBA00022840"/>
    </source>
</evidence>
<dbReference type="InterPro" id="IPR003439">
    <property type="entry name" value="ABC_transporter-like_ATP-bd"/>
</dbReference>
<dbReference type="EMBL" id="JASHIF010000028">
    <property type="protein sequence ID" value="MDI9862400.1"/>
    <property type="molecule type" value="Genomic_DNA"/>
</dbReference>
<comment type="caution">
    <text evidence="5">The sequence shown here is derived from an EMBL/GenBank/DDBJ whole genome shotgun (WGS) entry which is preliminary data.</text>
</comment>
<keyword evidence="3 5" id="KW-0067">ATP-binding</keyword>
<dbReference type="SMART" id="SM00382">
    <property type="entry name" value="AAA"/>
    <property type="match status" value="1"/>
</dbReference>
<dbReference type="PANTHER" id="PTHR42781">
    <property type="entry name" value="SPERMIDINE/PUTRESCINE IMPORT ATP-BINDING PROTEIN POTA"/>
    <property type="match status" value="1"/>
</dbReference>
<evidence type="ECO:0000313" key="5">
    <source>
        <dbReference type="EMBL" id="MDI9862400.1"/>
    </source>
</evidence>
<dbReference type="SUPFAM" id="SSF52540">
    <property type="entry name" value="P-loop containing nucleoside triphosphate hydrolases"/>
    <property type="match status" value="1"/>
</dbReference>
<dbReference type="InterPro" id="IPR027417">
    <property type="entry name" value="P-loop_NTPase"/>
</dbReference>
<dbReference type="Gene3D" id="3.40.50.300">
    <property type="entry name" value="P-loop containing nucleotide triphosphate hydrolases"/>
    <property type="match status" value="1"/>
</dbReference>
<dbReference type="InterPro" id="IPR003593">
    <property type="entry name" value="AAA+_ATPase"/>
</dbReference>
<evidence type="ECO:0000259" key="4">
    <source>
        <dbReference type="PROSITE" id="PS50893"/>
    </source>
</evidence>
<accession>A0ABT6YFP5</accession>
<protein>
    <submittedName>
        <fullName evidence="5">ABC transporter ATP-binding protein</fullName>
    </submittedName>
</protein>
<proteinExistence type="predicted"/>
<evidence type="ECO:0000313" key="6">
    <source>
        <dbReference type="Proteomes" id="UP001236507"/>
    </source>
</evidence>
<dbReference type="Proteomes" id="UP001236507">
    <property type="component" value="Unassembled WGS sequence"/>
</dbReference>
<keyword evidence="1" id="KW-0813">Transport</keyword>
<dbReference type="RefSeq" id="WP_283346662.1">
    <property type="nucleotide sequence ID" value="NZ_JASHIF010000028.1"/>
</dbReference>
<dbReference type="GO" id="GO:0005524">
    <property type="term" value="F:ATP binding"/>
    <property type="evidence" value="ECO:0007669"/>
    <property type="project" value="UniProtKB-KW"/>
</dbReference>
<feature type="domain" description="ABC transporter" evidence="4">
    <location>
        <begin position="19"/>
        <end position="251"/>
    </location>
</feature>
<gene>
    <name evidence="5" type="ORF">QM524_24465</name>
</gene>
<reference evidence="5 6" key="1">
    <citation type="submission" date="2023-05" db="EMBL/GenBank/DDBJ databases">
        <title>Novel species of genus Flectobacillus isolated from stream in China.</title>
        <authorList>
            <person name="Lu H."/>
        </authorList>
    </citation>
    <scope>NUCLEOTIDE SEQUENCE [LARGE SCALE GENOMIC DNA]</scope>
    <source>
        <strain evidence="5 6">KCTC 42575</strain>
    </source>
</reference>